<dbReference type="InterPro" id="IPR023577">
    <property type="entry name" value="CYTH_domain"/>
</dbReference>
<dbReference type="InterPro" id="IPR039582">
    <property type="entry name" value="THTPA"/>
</dbReference>
<reference evidence="2" key="1">
    <citation type="submission" date="2022-08" db="EMBL/GenBank/DDBJ databases">
        <title>Genome sequencing of akame (Lates japonicus).</title>
        <authorList>
            <person name="Hashiguchi Y."/>
            <person name="Takahashi H."/>
        </authorList>
    </citation>
    <scope>NUCLEOTIDE SEQUENCE</scope>
    <source>
        <strain evidence="2">Kochi</strain>
    </source>
</reference>
<feature type="domain" description="CYTH" evidence="1">
    <location>
        <begin position="38"/>
        <end position="236"/>
    </location>
</feature>
<dbReference type="PANTHER" id="PTHR14586">
    <property type="entry name" value="THIAMINE-TRIPHOSPHATASE"/>
    <property type="match status" value="1"/>
</dbReference>
<dbReference type="InterPro" id="IPR033469">
    <property type="entry name" value="CYTH-like_dom_sf"/>
</dbReference>
<dbReference type="Proteomes" id="UP001279410">
    <property type="component" value="Unassembled WGS sequence"/>
</dbReference>
<dbReference type="GO" id="GO:0000287">
    <property type="term" value="F:magnesium ion binding"/>
    <property type="evidence" value="ECO:0007669"/>
    <property type="project" value="TreeGrafter"/>
</dbReference>
<evidence type="ECO:0000313" key="3">
    <source>
        <dbReference type="Proteomes" id="UP001279410"/>
    </source>
</evidence>
<dbReference type="Gene3D" id="2.40.320.10">
    <property type="entry name" value="Hypothetical Protein Pfu-838710-001"/>
    <property type="match status" value="1"/>
</dbReference>
<dbReference type="AlphaFoldDB" id="A0AAD3R413"/>
<comment type="caution">
    <text evidence="2">The sequence shown here is derived from an EMBL/GenBank/DDBJ whole genome shotgun (WGS) entry which is preliminary data.</text>
</comment>
<evidence type="ECO:0000259" key="1">
    <source>
        <dbReference type="SMART" id="SM01118"/>
    </source>
</evidence>
<dbReference type="Pfam" id="PF01928">
    <property type="entry name" value="CYTH"/>
    <property type="match status" value="1"/>
</dbReference>
<dbReference type="EMBL" id="BRZM01000020">
    <property type="protein sequence ID" value="GLD55097.1"/>
    <property type="molecule type" value="Genomic_DNA"/>
</dbReference>
<name>A0AAD3R413_LATJO</name>
<accession>A0AAD3R413</accession>
<proteinExistence type="predicted"/>
<protein>
    <submittedName>
        <fullName evidence="2">Thiamine-triphosphatase isoform X2</fullName>
    </submittedName>
</protein>
<keyword evidence="3" id="KW-1185">Reference proteome</keyword>
<dbReference type="PANTHER" id="PTHR14586:SF1">
    <property type="entry name" value="THIAMINE-TRIPHOSPHATASE"/>
    <property type="match status" value="1"/>
</dbReference>
<organism evidence="2 3">
    <name type="scientific">Lates japonicus</name>
    <name type="common">Japanese lates</name>
    <dbReference type="NCBI Taxonomy" id="270547"/>
    <lineage>
        <taxon>Eukaryota</taxon>
        <taxon>Metazoa</taxon>
        <taxon>Chordata</taxon>
        <taxon>Craniata</taxon>
        <taxon>Vertebrata</taxon>
        <taxon>Euteleostomi</taxon>
        <taxon>Actinopterygii</taxon>
        <taxon>Neopterygii</taxon>
        <taxon>Teleostei</taxon>
        <taxon>Neoteleostei</taxon>
        <taxon>Acanthomorphata</taxon>
        <taxon>Carangaria</taxon>
        <taxon>Carangaria incertae sedis</taxon>
        <taxon>Centropomidae</taxon>
        <taxon>Lates</taxon>
    </lineage>
</organism>
<dbReference type="GO" id="GO:0050333">
    <property type="term" value="F:thiamine triphosphate phosphatase activity"/>
    <property type="evidence" value="ECO:0007669"/>
    <property type="project" value="InterPro"/>
</dbReference>
<dbReference type="SMART" id="SM01118">
    <property type="entry name" value="CYTH"/>
    <property type="match status" value="1"/>
</dbReference>
<dbReference type="GO" id="GO:0042357">
    <property type="term" value="P:thiamine diphosphate metabolic process"/>
    <property type="evidence" value="ECO:0007669"/>
    <property type="project" value="TreeGrafter"/>
</dbReference>
<sequence>MKKGGLYRHLTAPALLGQKAEYLGRKDLSYEDECGGGEKVFMQRGHSENPGGDWSLSSAVCVGQRQIQDRYFDTPRFDLTLRDMWLRNRGGCWELKCPTVASRSEEAGGEQSEMAALCTRYREITSLPEIQLKVTEVLGLSETKSWHQDQSWLSNKNLVCFAEFKTERRSFTLEEGGVQVDLDQADFGYHVGEIEVVVAEGGDIQAALEKIQRTAQRLGLTADQKVEGKMHAYLQRNHPEHYARLLSEHIL</sequence>
<evidence type="ECO:0000313" key="2">
    <source>
        <dbReference type="EMBL" id="GLD55097.1"/>
    </source>
</evidence>
<dbReference type="SUPFAM" id="SSF55154">
    <property type="entry name" value="CYTH-like phosphatases"/>
    <property type="match status" value="1"/>
</dbReference>
<gene>
    <name evidence="2" type="ORF">AKAME5_000763600</name>
</gene>